<dbReference type="InParanoid" id="A0A061GGT2"/>
<name>A0A061GGT2_THECC</name>
<evidence type="ECO:0000313" key="1">
    <source>
        <dbReference type="EMBL" id="EOY26244.1"/>
    </source>
</evidence>
<dbReference type="AlphaFoldDB" id="A0A061GGT2"/>
<accession>A0A061GGT2</accession>
<proteinExistence type="predicted"/>
<keyword evidence="2" id="KW-1185">Reference proteome</keyword>
<reference evidence="1 2" key="1">
    <citation type="journal article" date="2013" name="Genome Biol.">
        <title>The genome sequence of the most widely cultivated cacao type and its use to identify candidate genes regulating pod color.</title>
        <authorList>
            <person name="Motamayor J.C."/>
            <person name="Mockaitis K."/>
            <person name="Schmutz J."/>
            <person name="Haiminen N."/>
            <person name="Iii D.L."/>
            <person name="Cornejo O."/>
            <person name="Findley S.D."/>
            <person name="Zheng P."/>
            <person name="Utro F."/>
            <person name="Royaert S."/>
            <person name="Saski C."/>
            <person name="Jenkins J."/>
            <person name="Podicheti R."/>
            <person name="Zhao M."/>
            <person name="Scheffler B.E."/>
            <person name="Stack J.C."/>
            <person name="Feltus F.A."/>
            <person name="Mustiga G.M."/>
            <person name="Amores F."/>
            <person name="Phillips W."/>
            <person name="Marelli J.P."/>
            <person name="May G.D."/>
            <person name="Shapiro H."/>
            <person name="Ma J."/>
            <person name="Bustamante C.D."/>
            <person name="Schnell R.J."/>
            <person name="Main D."/>
            <person name="Gilbert D."/>
            <person name="Parida L."/>
            <person name="Kuhn D.N."/>
        </authorList>
    </citation>
    <scope>NUCLEOTIDE SEQUENCE [LARGE SCALE GENOMIC DNA]</scope>
    <source>
        <strain evidence="2">cv. Matina 1-6</strain>
    </source>
</reference>
<dbReference type="EMBL" id="CM001884">
    <property type="protein sequence ID" value="EOY26244.1"/>
    <property type="molecule type" value="Genomic_DNA"/>
</dbReference>
<sequence>MIGKGASIYFWMDKWRLANEPLSAKYLRLFSLVVDNDAQDNDAYNEILLELSNAVLVPRKENRLLWKHHPKGHFSVKIFCSLLDADLMDHDSALFSDLPFLIPSPLNIFLHLAEFILMRSKDFVVGSSLRVSWQPPNGGDLKFIVDSLARGKPDLTSCGGILRNLEGYVVGVFFDPLVYLNSNFVELIAIFYALRLFALSPYIGFNVCNTP</sequence>
<organism evidence="1 2">
    <name type="scientific">Theobroma cacao</name>
    <name type="common">Cacao</name>
    <name type="synonym">Cocoa</name>
    <dbReference type="NCBI Taxonomy" id="3641"/>
    <lineage>
        <taxon>Eukaryota</taxon>
        <taxon>Viridiplantae</taxon>
        <taxon>Streptophyta</taxon>
        <taxon>Embryophyta</taxon>
        <taxon>Tracheophyta</taxon>
        <taxon>Spermatophyta</taxon>
        <taxon>Magnoliopsida</taxon>
        <taxon>eudicotyledons</taxon>
        <taxon>Gunneridae</taxon>
        <taxon>Pentapetalae</taxon>
        <taxon>rosids</taxon>
        <taxon>malvids</taxon>
        <taxon>Malvales</taxon>
        <taxon>Malvaceae</taxon>
        <taxon>Byttnerioideae</taxon>
        <taxon>Theobroma</taxon>
    </lineage>
</organism>
<evidence type="ECO:0008006" key="3">
    <source>
        <dbReference type="Google" id="ProtNLM"/>
    </source>
</evidence>
<protein>
    <recommendedName>
        <fullName evidence="3">Reverse transcriptase zinc-binding domain-containing protein</fullName>
    </recommendedName>
</protein>
<dbReference type="HOGENOM" id="CLU_1306763_0_0_1"/>
<dbReference type="Proteomes" id="UP000026915">
    <property type="component" value="Chromosome 6"/>
</dbReference>
<dbReference type="Gramene" id="EOY26244">
    <property type="protein sequence ID" value="EOY26244"/>
    <property type="gene ID" value="TCM_027707"/>
</dbReference>
<evidence type="ECO:0000313" key="2">
    <source>
        <dbReference type="Proteomes" id="UP000026915"/>
    </source>
</evidence>
<gene>
    <name evidence="1" type="ORF">TCM_027707</name>
</gene>